<reference evidence="7 8" key="1">
    <citation type="submission" date="2019-01" db="EMBL/GenBank/DDBJ databases">
        <title>Leucobacter muris sp. nov. isolated from the nose of a laboratory mouse.</title>
        <authorList>
            <person name="Benga L."/>
            <person name="Sproeer C."/>
            <person name="Schumann P."/>
            <person name="Verbarg S."/>
            <person name="Bunk B."/>
            <person name="Engelhardt E."/>
            <person name="Benten P.M."/>
            <person name="Sager M."/>
        </authorList>
    </citation>
    <scope>NUCLEOTIDE SEQUENCE [LARGE SCALE GENOMIC DNA]</scope>
    <source>
        <strain evidence="7 8">DSM 101948</strain>
    </source>
</reference>
<evidence type="ECO:0000256" key="5">
    <source>
        <dbReference type="ARBA" id="ARBA00023136"/>
    </source>
</evidence>
<dbReference type="Proteomes" id="UP000285768">
    <property type="component" value="Chromosome"/>
</dbReference>
<feature type="transmembrane region" description="Helical" evidence="6">
    <location>
        <begin position="149"/>
        <end position="177"/>
    </location>
</feature>
<dbReference type="InterPro" id="IPR001123">
    <property type="entry name" value="LeuE-type"/>
</dbReference>
<evidence type="ECO:0000256" key="1">
    <source>
        <dbReference type="ARBA" id="ARBA00004651"/>
    </source>
</evidence>
<comment type="subcellular location">
    <subcellularLocation>
        <location evidence="1">Cell membrane</location>
        <topology evidence="1">Multi-pass membrane protein</topology>
    </subcellularLocation>
</comment>
<dbReference type="PANTHER" id="PTHR30086:SF20">
    <property type="entry name" value="ARGININE EXPORTER PROTEIN ARGO-RELATED"/>
    <property type="match status" value="1"/>
</dbReference>
<keyword evidence="3 6" id="KW-0812">Transmembrane</keyword>
<keyword evidence="2" id="KW-1003">Cell membrane</keyword>
<feature type="transmembrane region" description="Helical" evidence="6">
    <location>
        <begin position="75"/>
        <end position="93"/>
    </location>
</feature>
<dbReference type="PANTHER" id="PTHR30086">
    <property type="entry name" value="ARGININE EXPORTER PROTEIN ARGO"/>
    <property type="match status" value="1"/>
</dbReference>
<evidence type="ECO:0000313" key="7">
    <source>
        <dbReference type="EMBL" id="QAB18965.1"/>
    </source>
</evidence>
<evidence type="ECO:0000256" key="4">
    <source>
        <dbReference type="ARBA" id="ARBA00022989"/>
    </source>
</evidence>
<dbReference type="PIRSF" id="PIRSF006324">
    <property type="entry name" value="LeuE"/>
    <property type="match status" value="1"/>
</dbReference>
<dbReference type="Pfam" id="PF01810">
    <property type="entry name" value="LysE"/>
    <property type="match status" value="1"/>
</dbReference>
<evidence type="ECO:0000256" key="2">
    <source>
        <dbReference type="ARBA" id="ARBA00022475"/>
    </source>
</evidence>
<proteinExistence type="predicted"/>
<dbReference type="EMBL" id="CP035037">
    <property type="protein sequence ID" value="QAB18965.1"/>
    <property type="molecule type" value="Genomic_DNA"/>
</dbReference>
<sequence>MTFEQAVLGFAVVAALLTVVPGVDTALVLRSSISHSRGYAAATALGVLSGTIAWGIAAAVGATALLAASTLVYRVFSLAGAVYLAWMGARFIVKSFRGGVAQDAELPALRGSARRGFTTGLVTNLLNPKVGVFYLAAIPQFLPEGVSPIVMGTVLALVHNAFGLVWFAALILAGSALGARLRSPRVMRWLDRVTGGVLLLFGVRLALDFRSAP</sequence>
<keyword evidence="5 6" id="KW-0472">Membrane</keyword>
<dbReference type="RefSeq" id="WP_128387659.1">
    <property type="nucleotide sequence ID" value="NZ_CP035037.1"/>
</dbReference>
<evidence type="ECO:0000256" key="6">
    <source>
        <dbReference type="SAM" id="Phobius"/>
    </source>
</evidence>
<keyword evidence="8" id="KW-1185">Reference proteome</keyword>
<gene>
    <name evidence="7" type="ORF">Leucomu_14510</name>
</gene>
<evidence type="ECO:0000313" key="8">
    <source>
        <dbReference type="Proteomes" id="UP000285768"/>
    </source>
</evidence>
<organism evidence="7 8">
    <name type="scientific">Leucobacter muris</name>
    <dbReference type="NCBI Taxonomy" id="1935379"/>
    <lineage>
        <taxon>Bacteria</taxon>
        <taxon>Bacillati</taxon>
        <taxon>Actinomycetota</taxon>
        <taxon>Actinomycetes</taxon>
        <taxon>Micrococcales</taxon>
        <taxon>Microbacteriaceae</taxon>
        <taxon>Leucobacter</taxon>
    </lineage>
</organism>
<feature type="transmembrane region" description="Helical" evidence="6">
    <location>
        <begin position="38"/>
        <end position="68"/>
    </location>
</feature>
<name>A0ABX5QIW2_9MICO</name>
<keyword evidence="4 6" id="KW-1133">Transmembrane helix</keyword>
<accession>A0ABX5QIW2</accession>
<protein>
    <submittedName>
        <fullName evidence="7">LysE family translocator</fullName>
    </submittedName>
</protein>
<evidence type="ECO:0000256" key="3">
    <source>
        <dbReference type="ARBA" id="ARBA00022692"/>
    </source>
</evidence>